<dbReference type="AlphaFoldDB" id="A0A409WL57"/>
<dbReference type="Gene3D" id="6.10.140.2220">
    <property type="match status" value="1"/>
</dbReference>
<keyword evidence="3" id="KW-0862">Zinc</keyword>
<protein>
    <recommendedName>
        <fullName evidence="6">MYND-type domain-containing protein</fullName>
    </recommendedName>
</protein>
<dbReference type="PROSITE" id="PS50865">
    <property type="entry name" value="ZF_MYND_2"/>
    <property type="match status" value="1"/>
</dbReference>
<dbReference type="Proteomes" id="UP000284706">
    <property type="component" value="Unassembled WGS sequence"/>
</dbReference>
<keyword evidence="1" id="KW-0479">Metal-binding</keyword>
<keyword evidence="8" id="KW-1185">Reference proteome</keyword>
<evidence type="ECO:0000256" key="4">
    <source>
        <dbReference type="PROSITE-ProRule" id="PRU00134"/>
    </source>
</evidence>
<evidence type="ECO:0000313" key="7">
    <source>
        <dbReference type="EMBL" id="PPQ79256.1"/>
    </source>
</evidence>
<dbReference type="Pfam" id="PF01753">
    <property type="entry name" value="zf-MYND"/>
    <property type="match status" value="1"/>
</dbReference>
<evidence type="ECO:0000256" key="5">
    <source>
        <dbReference type="SAM" id="MobiDB-lite"/>
    </source>
</evidence>
<sequence>MSTNGAPTKEEEDPSSDGESRSLCHNCFERRPNVRACAQCKSAMYCSKTCQKEDWPLHKLKCLSLAAIHSSPMTRLMGRFQNHPYLTTFLSLALFHKFQALGRDLPSKTPLTAQIFFGVEPADIQEFGHLRTKKNFHRRTGDPVTGILQVLSIVIPSQISPGAAKYMPNFQSMRAVLDEKGLSSAHLVIVEFFSCSARDSKAIFGGLTTTLALPSDPQMHKTLTIPQMSYGQDDIVKTTTWQTCLEFINMEIRVDVQNEYRLQKKMTRQDEEMIMWAMTGGNCTDEFGEEVLTAWRDKVSREDIYSMK</sequence>
<dbReference type="InParanoid" id="A0A409WL57"/>
<dbReference type="GO" id="GO:0008270">
    <property type="term" value="F:zinc ion binding"/>
    <property type="evidence" value="ECO:0007669"/>
    <property type="project" value="UniProtKB-KW"/>
</dbReference>
<evidence type="ECO:0000256" key="2">
    <source>
        <dbReference type="ARBA" id="ARBA00022771"/>
    </source>
</evidence>
<feature type="region of interest" description="Disordered" evidence="5">
    <location>
        <begin position="1"/>
        <end position="20"/>
    </location>
</feature>
<name>A0A409WL57_9AGAR</name>
<keyword evidence="2 4" id="KW-0863">Zinc-finger</keyword>
<dbReference type="STRING" id="231916.A0A409WL57"/>
<dbReference type="SUPFAM" id="SSF144232">
    <property type="entry name" value="HIT/MYND zinc finger-like"/>
    <property type="match status" value="1"/>
</dbReference>
<evidence type="ECO:0000256" key="1">
    <source>
        <dbReference type="ARBA" id="ARBA00022723"/>
    </source>
</evidence>
<dbReference type="InterPro" id="IPR002893">
    <property type="entry name" value="Znf_MYND"/>
</dbReference>
<reference evidence="7 8" key="1">
    <citation type="journal article" date="2018" name="Evol. Lett.">
        <title>Horizontal gene cluster transfer increased hallucinogenic mushroom diversity.</title>
        <authorList>
            <person name="Reynolds H.T."/>
            <person name="Vijayakumar V."/>
            <person name="Gluck-Thaler E."/>
            <person name="Korotkin H.B."/>
            <person name="Matheny P.B."/>
            <person name="Slot J.C."/>
        </authorList>
    </citation>
    <scope>NUCLEOTIDE SEQUENCE [LARGE SCALE GENOMIC DNA]</scope>
    <source>
        <strain evidence="7 8">SRW20</strain>
    </source>
</reference>
<dbReference type="PROSITE" id="PS01360">
    <property type="entry name" value="ZF_MYND_1"/>
    <property type="match status" value="1"/>
</dbReference>
<evidence type="ECO:0000259" key="6">
    <source>
        <dbReference type="PROSITE" id="PS50865"/>
    </source>
</evidence>
<feature type="domain" description="MYND-type" evidence="6">
    <location>
        <begin position="24"/>
        <end position="62"/>
    </location>
</feature>
<evidence type="ECO:0000313" key="8">
    <source>
        <dbReference type="Proteomes" id="UP000284706"/>
    </source>
</evidence>
<dbReference type="Pfam" id="PF26632">
    <property type="entry name" value="DUF8205"/>
    <property type="match status" value="1"/>
</dbReference>
<gene>
    <name evidence="7" type="ORF">CVT26_000812</name>
</gene>
<organism evidence="7 8">
    <name type="scientific">Gymnopilus dilepis</name>
    <dbReference type="NCBI Taxonomy" id="231916"/>
    <lineage>
        <taxon>Eukaryota</taxon>
        <taxon>Fungi</taxon>
        <taxon>Dikarya</taxon>
        <taxon>Basidiomycota</taxon>
        <taxon>Agaricomycotina</taxon>
        <taxon>Agaricomycetes</taxon>
        <taxon>Agaricomycetidae</taxon>
        <taxon>Agaricales</taxon>
        <taxon>Agaricineae</taxon>
        <taxon>Hymenogastraceae</taxon>
        <taxon>Gymnopilus</taxon>
    </lineage>
</organism>
<dbReference type="EMBL" id="NHYE01005011">
    <property type="protein sequence ID" value="PPQ79256.1"/>
    <property type="molecule type" value="Genomic_DNA"/>
</dbReference>
<proteinExistence type="predicted"/>
<evidence type="ECO:0000256" key="3">
    <source>
        <dbReference type="ARBA" id="ARBA00022833"/>
    </source>
</evidence>
<dbReference type="OrthoDB" id="5231159at2759"/>
<comment type="caution">
    <text evidence="7">The sequence shown here is derived from an EMBL/GenBank/DDBJ whole genome shotgun (WGS) entry which is preliminary data.</text>
</comment>
<accession>A0A409WL57</accession>
<dbReference type="InterPro" id="IPR058518">
    <property type="entry name" value="DUF8205"/>
</dbReference>